<evidence type="ECO:0000313" key="2">
    <source>
        <dbReference type="EMBL" id="MBT9317222.1"/>
    </source>
</evidence>
<dbReference type="RefSeq" id="WP_215610290.1">
    <property type="nucleotide sequence ID" value="NZ_JADOES010000041.1"/>
</dbReference>
<sequence>MIDAPWRKRLRWLVIAALIVIPGGFLTFVGWLRWTIHATYTDYEQVKACLERHQFEVIEGWQHQDMILEDFGWRFRTASGQQLGIDVYDGNQPRDCRDRAAGVQLLEKNLQPGRYLSFDHPGLIDALDGQRLRTMDDMLENLDELLAWAEENPQFKVDPTEVTNNSDHYLNLIIVP</sequence>
<feature type="transmembrane region" description="Helical" evidence="1">
    <location>
        <begin position="12"/>
        <end position="34"/>
    </location>
</feature>
<keyword evidence="3" id="KW-1185">Reference proteome</keyword>
<evidence type="ECO:0000313" key="3">
    <source>
        <dbReference type="Proteomes" id="UP000717364"/>
    </source>
</evidence>
<evidence type="ECO:0000256" key="1">
    <source>
        <dbReference type="SAM" id="Phobius"/>
    </source>
</evidence>
<accession>A0A947DHW4</accession>
<dbReference type="AlphaFoldDB" id="A0A947DHW4"/>
<proteinExistence type="predicted"/>
<gene>
    <name evidence="2" type="ORF">IXB50_17500</name>
</gene>
<dbReference type="Proteomes" id="UP000717364">
    <property type="component" value="Unassembled WGS sequence"/>
</dbReference>
<reference evidence="2" key="2">
    <citation type="journal article" date="2021" name="Mar. Drugs">
        <title>Genome Reduction and Secondary Metabolism of the Marine Sponge-Associated Cyanobacterium Leptothoe.</title>
        <authorList>
            <person name="Konstantinou D."/>
            <person name="Popin R.V."/>
            <person name="Fewer D.P."/>
            <person name="Sivonen K."/>
            <person name="Gkelis S."/>
        </authorList>
    </citation>
    <scope>NUCLEOTIDE SEQUENCE</scope>
    <source>
        <strain evidence="2">TAU-MAC 1115</strain>
    </source>
</reference>
<name>A0A947DHW4_9CYAN</name>
<protein>
    <submittedName>
        <fullName evidence="2">Uncharacterized protein</fullName>
    </submittedName>
</protein>
<keyword evidence="1" id="KW-0472">Membrane</keyword>
<keyword evidence="1" id="KW-0812">Transmembrane</keyword>
<organism evidence="2 3">
    <name type="scientific">Leptothoe spongobia TAU-MAC 1115</name>
    <dbReference type="NCBI Taxonomy" id="1967444"/>
    <lineage>
        <taxon>Bacteria</taxon>
        <taxon>Bacillati</taxon>
        <taxon>Cyanobacteriota</taxon>
        <taxon>Cyanophyceae</taxon>
        <taxon>Nodosilineales</taxon>
        <taxon>Cymatolegaceae</taxon>
        <taxon>Leptothoe</taxon>
        <taxon>Leptothoe spongobia</taxon>
    </lineage>
</organism>
<dbReference type="EMBL" id="JADOES010000041">
    <property type="protein sequence ID" value="MBT9317222.1"/>
    <property type="molecule type" value="Genomic_DNA"/>
</dbReference>
<comment type="caution">
    <text evidence="2">The sequence shown here is derived from an EMBL/GenBank/DDBJ whole genome shotgun (WGS) entry which is preliminary data.</text>
</comment>
<keyword evidence="1" id="KW-1133">Transmembrane helix</keyword>
<reference evidence="2" key="1">
    <citation type="submission" date="2020-11" db="EMBL/GenBank/DDBJ databases">
        <authorList>
            <person name="Konstantinou D."/>
            <person name="Gkelis S."/>
            <person name="Popin R."/>
            <person name="Fewer D."/>
            <person name="Sivonen K."/>
        </authorList>
    </citation>
    <scope>NUCLEOTIDE SEQUENCE</scope>
    <source>
        <strain evidence="2">TAU-MAC 1115</strain>
    </source>
</reference>